<sequence>MEHHEGVYKQMIEVNNTNQATDYIPHHLVQEIIVQNDHNQGPSSNFGVPGLEIILPNDCHNIQNHCSSNIITSSSTVGFGHEKQLQNVILHQEQFRSENISDLNHEKIEYILQDPTHYQTENYGNNSVILIPNSVTSNNEIVAGTVTITNNTVPHIGGSDASYIDNHSMNNHSITNHSQTIVANSIENLKQEEMHVQENVIITPKLEEPLMESLQAQTIDPVTNVVAHEVTLRDSHLDPETYCGSQQEMEVQETYTDTDGTSYEAKTANASETGPINRLDYSAIVSEATSDTKIISNSDDNAVIDEYSSVEYSTKVSNPNENVTAQKSAEEAQEMVMESHDARNVPDMIQNEVVENEIINNVVELNEDHVEVGSNHQSMEMSNPEPHEETDGANDIELHLSSQSNDSQRKVIQDIFDDWQDENCEDENNQSLKEQHDSVEMELQNLLNDDAQQEQTISSTSVTDQLTNNLENHEVIGKSPASTTSKGKCGKTEKANENNSSSTSSKSNVLSGDPQNDRASRIAELHKPESKKIQSPRPGVKVPCQFLTSQIASANEVSEAVKERFREKQKNLESPKTPDIVFVQKITQRLSSQLLAAASTTGSSHTPLSKDSEPNRSKSVDSSDAKSSATADKELLAILEGDDEPDWSELQSNNTTEDNSKVSSTGESHTGLRQISSIERELALKQLQELPSTSKKKTKGNQRKSKNKDLSESDSVESSQDSKSDAMNDSTDVDSPKRGRPKAQNGNEKVSQSETTEVGVEESRSGRKRKLTEKAREHELLVKRNKVLKGKTTTDNKKDSQDTADPQATESIADIESAIKSSEDKPSEPAANVNNDTEAIAETIEESSKQVEKDGEEQTTTTPLKSTKKTKIGILKKDAPISKKKLAVKNYLRQKKVGVAKTKSEIAPPLKTSTPSKTPLDKSSTPTSVPRPKKSSTEIDKLLQDEGVVNLLYDVEQPDSRKRLVPITKSHKKIMDVEKAERELKLRTKLVRNAVMRLRNSSAPSAKISPRSRRSNVTVVTPEQPTKQPQAEKKSSESPAKTSTKSSPEAPMPSDFIIPAKIRNAADASRIIRRHSSSSFSSASASPRVSVDMQPESLKFELSEFQTKPRGRPPRDSGDKADEKKSKKKAVPRAEPEDGKNDKTLVEKEMPKKVTRSNVTPDTATKMISKTKKIPRSKGSLDSSSSESRSSHKGHDDTSARLTEAASALVSDVKASSRSSNASAQRKKGSNVSKVQDDEKSDLKKLSHYKEINVRRYGHLVQLILTPSTPNSEIRNAITIQVMNEVQNALLILKNDDDCRVVLFTTTGTSFCEGLDISYLLTANKEERKARAEEVAKVYKDFIKTLAAFNKPIVAGVQGAAIGLGVTMLPLFDLVIASDKATFSTPYGKLGQIAEGVAVFTLSSSLGSAVTNELLLGGRTLTASEALRAGLVTRVLWPDRFQGELLPSLKTMSEQSLQSMEATKALLRFSLRKKLSIAIESESLLLVNHWCSSECQEAIRDYIKEKGQ</sequence>
<dbReference type="Proteomes" id="UP001239111">
    <property type="component" value="Chromosome 3"/>
</dbReference>
<accession>A0ACC2NNZ9</accession>
<gene>
    <name evidence="1" type="ORF">QAD02_004092</name>
</gene>
<evidence type="ECO:0000313" key="2">
    <source>
        <dbReference type="Proteomes" id="UP001239111"/>
    </source>
</evidence>
<name>A0ACC2NNZ9_9HYME</name>
<evidence type="ECO:0000313" key="1">
    <source>
        <dbReference type="EMBL" id="KAJ8672832.1"/>
    </source>
</evidence>
<protein>
    <submittedName>
        <fullName evidence="1">Uncharacterized protein</fullName>
    </submittedName>
</protein>
<comment type="caution">
    <text evidence="1">The sequence shown here is derived from an EMBL/GenBank/DDBJ whole genome shotgun (WGS) entry which is preliminary data.</text>
</comment>
<dbReference type="EMBL" id="CM056743">
    <property type="protein sequence ID" value="KAJ8672832.1"/>
    <property type="molecule type" value="Genomic_DNA"/>
</dbReference>
<proteinExistence type="predicted"/>
<keyword evidence="2" id="KW-1185">Reference proteome</keyword>
<reference evidence="1" key="1">
    <citation type="submission" date="2023-04" db="EMBL/GenBank/DDBJ databases">
        <title>A chromosome-level genome assembly of the parasitoid wasp Eretmocerus hayati.</title>
        <authorList>
            <person name="Zhong Y."/>
            <person name="Liu S."/>
            <person name="Liu Y."/>
        </authorList>
    </citation>
    <scope>NUCLEOTIDE SEQUENCE</scope>
    <source>
        <strain evidence="1">ZJU_SS_LIU_2023</strain>
    </source>
</reference>
<organism evidence="1 2">
    <name type="scientific">Eretmocerus hayati</name>
    <dbReference type="NCBI Taxonomy" id="131215"/>
    <lineage>
        <taxon>Eukaryota</taxon>
        <taxon>Metazoa</taxon>
        <taxon>Ecdysozoa</taxon>
        <taxon>Arthropoda</taxon>
        <taxon>Hexapoda</taxon>
        <taxon>Insecta</taxon>
        <taxon>Pterygota</taxon>
        <taxon>Neoptera</taxon>
        <taxon>Endopterygota</taxon>
        <taxon>Hymenoptera</taxon>
        <taxon>Apocrita</taxon>
        <taxon>Proctotrupomorpha</taxon>
        <taxon>Chalcidoidea</taxon>
        <taxon>Aphelinidae</taxon>
        <taxon>Aphelininae</taxon>
        <taxon>Eretmocerus</taxon>
    </lineage>
</organism>